<evidence type="ECO:0000256" key="4">
    <source>
        <dbReference type="ARBA" id="ARBA00022840"/>
    </source>
</evidence>
<dbReference type="EMBL" id="GL376564">
    <property type="status" value="NOT_ANNOTATED_CDS"/>
    <property type="molecule type" value="Genomic_DNA"/>
</dbReference>
<dbReference type="FunFam" id="3.40.1160.10:FF:000042">
    <property type="entry name" value="Delta-1-pyrroline-5-carboxylate synthase"/>
    <property type="match status" value="1"/>
</dbReference>
<dbReference type="InterPro" id="IPR036393">
    <property type="entry name" value="AceGlu_kinase-like_sf"/>
</dbReference>
<dbReference type="HOGENOM" id="CLU_025400_3_0_1"/>
<dbReference type="EnsemblProtists" id="PYU1_T004881">
    <property type="protein sequence ID" value="PYU1_T004881"/>
    <property type="gene ID" value="PYU1_G004870"/>
</dbReference>
<dbReference type="Proteomes" id="UP000019132">
    <property type="component" value="Unassembled WGS sequence"/>
</dbReference>
<accession>K3WIT9</accession>
<reference evidence="7" key="1">
    <citation type="journal article" date="2010" name="Genome Biol.">
        <title>Genome sequence of the necrotrophic plant pathogen Pythium ultimum reveals original pathogenicity mechanisms and effector repertoire.</title>
        <authorList>
            <person name="Levesque C.A."/>
            <person name="Brouwer H."/>
            <person name="Cano L."/>
            <person name="Hamilton J.P."/>
            <person name="Holt C."/>
            <person name="Huitema E."/>
            <person name="Raffaele S."/>
            <person name="Robideau G.P."/>
            <person name="Thines M."/>
            <person name="Win J."/>
            <person name="Zerillo M.M."/>
            <person name="Beakes G.W."/>
            <person name="Boore J.L."/>
            <person name="Busam D."/>
            <person name="Dumas B."/>
            <person name="Ferriera S."/>
            <person name="Fuerstenberg S.I."/>
            <person name="Gachon C.M."/>
            <person name="Gaulin E."/>
            <person name="Govers F."/>
            <person name="Grenville-Briggs L."/>
            <person name="Horner N."/>
            <person name="Hostetler J."/>
            <person name="Jiang R.H."/>
            <person name="Johnson J."/>
            <person name="Krajaejun T."/>
            <person name="Lin H."/>
            <person name="Meijer H.J."/>
            <person name="Moore B."/>
            <person name="Morris P."/>
            <person name="Phuntmart V."/>
            <person name="Puiu D."/>
            <person name="Shetty J."/>
            <person name="Stajich J.E."/>
            <person name="Tripathy S."/>
            <person name="Wawra S."/>
            <person name="van West P."/>
            <person name="Whitty B.R."/>
            <person name="Coutinho P.M."/>
            <person name="Henrissat B."/>
            <person name="Martin F."/>
            <person name="Thomas P.D."/>
            <person name="Tyler B.M."/>
            <person name="De Vries R.P."/>
            <person name="Kamoun S."/>
            <person name="Yandell M."/>
            <person name="Tisserat N."/>
            <person name="Buell C.R."/>
        </authorList>
    </citation>
    <scope>NUCLEOTIDE SEQUENCE</scope>
    <source>
        <strain evidence="7">DAOM:BR144</strain>
    </source>
</reference>
<reference evidence="6" key="3">
    <citation type="submission" date="2015-02" db="UniProtKB">
        <authorList>
            <consortium name="EnsemblProtists"/>
        </authorList>
    </citation>
    <scope>IDENTIFICATION</scope>
    <source>
        <strain evidence="6">DAOM BR144</strain>
    </source>
</reference>
<reference evidence="7" key="2">
    <citation type="submission" date="2010-04" db="EMBL/GenBank/DDBJ databases">
        <authorList>
            <person name="Buell R."/>
            <person name="Hamilton J."/>
            <person name="Hostetler J."/>
        </authorList>
    </citation>
    <scope>NUCLEOTIDE SEQUENCE [LARGE SCALE GENOMIC DNA]</scope>
    <source>
        <strain evidence="7">DAOM:BR144</strain>
    </source>
</reference>
<evidence type="ECO:0000256" key="1">
    <source>
        <dbReference type="ARBA" id="ARBA00022679"/>
    </source>
</evidence>
<evidence type="ECO:0000313" key="6">
    <source>
        <dbReference type="EnsemblProtists" id="PYU1_T004881"/>
    </source>
</evidence>
<dbReference type="OMA" id="NEDHIDP"/>
<evidence type="ECO:0000313" key="7">
    <source>
        <dbReference type="Proteomes" id="UP000019132"/>
    </source>
</evidence>
<evidence type="ECO:0000256" key="2">
    <source>
        <dbReference type="ARBA" id="ARBA00022741"/>
    </source>
</evidence>
<dbReference type="PANTHER" id="PTHR11063:SF8">
    <property type="entry name" value="DELTA-1-PYRROLINE-5-CARBOXYLATE SYNTHASE"/>
    <property type="match status" value="1"/>
</dbReference>
<dbReference type="VEuPathDB" id="FungiDB:PYU1_G004870"/>
<sequence length="318" mass="34371">MASYETVDDDVRRELKRARTILVKIGTEIVHSTDGVLAMGQIGAIVEQIAMLHMQGHNIILVSSGSVAIGKMVLHRQYLLSGSMQSHLGGHVGESVNFFEKACAAAGQSGLQSLYEMLFAQYHLACSQLLASDADFRIPNVRQNLKKTVRTLLDVGIIPVINENDVITLRKTPLIQGKKIAWDNDSLASLFAQELGVDLMIILTDIDGVYTTNADGSGKTLIHEFKPSDTGIISPESRVGSVGQKDKLHSCIRAVDSGTVRAAVIAKAEPGSLLRLLKGERVGTLFAVRDGIRIGAESDNEDHIDPMYSGISNPKSKL</sequence>
<dbReference type="Pfam" id="PF00696">
    <property type="entry name" value="AA_kinase"/>
    <property type="match status" value="1"/>
</dbReference>
<feature type="domain" description="Aspartate/glutamate/uridylate kinase" evidence="5">
    <location>
        <begin position="20"/>
        <end position="265"/>
    </location>
</feature>
<dbReference type="Gene3D" id="3.40.1160.10">
    <property type="entry name" value="Acetylglutamate kinase-like"/>
    <property type="match status" value="1"/>
</dbReference>
<dbReference type="GO" id="GO:0005524">
    <property type="term" value="F:ATP binding"/>
    <property type="evidence" value="ECO:0007669"/>
    <property type="project" value="UniProtKB-KW"/>
</dbReference>
<keyword evidence="2" id="KW-0547">Nucleotide-binding</keyword>
<dbReference type="PANTHER" id="PTHR11063">
    <property type="entry name" value="GLUTAMATE SEMIALDEHYDE DEHYDROGENASE"/>
    <property type="match status" value="1"/>
</dbReference>
<dbReference type="PRINTS" id="PR00474">
    <property type="entry name" value="GLU5KINASE"/>
</dbReference>
<keyword evidence="1" id="KW-0808">Transferase</keyword>
<keyword evidence="7" id="KW-1185">Reference proteome</keyword>
<dbReference type="GO" id="GO:0004350">
    <property type="term" value="F:glutamate-5-semialdehyde dehydrogenase activity"/>
    <property type="evidence" value="ECO:0007669"/>
    <property type="project" value="TreeGrafter"/>
</dbReference>
<dbReference type="SUPFAM" id="SSF53633">
    <property type="entry name" value="Carbamate kinase-like"/>
    <property type="match status" value="1"/>
</dbReference>
<keyword evidence="4" id="KW-0067">ATP-binding</keyword>
<name>K3WIT9_GLOUD</name>
<dbReference type="GO" id="GO:0016301">
    <property type="term" value="F:kinase activity"/>
    <property type="evidence" value="ECO:0007669"/>
    <property type="project" value="UniProtKB-KW"/>
</dbReference>
<evidence type="ECO:0000256" key="3">
    <source>
        <dbReference type="ARBA" id="ARBA00022777"/>
    </source>
</evidence>
<keyword evidence="3" id="KW-0418">Kinase</keyword>
<proteinExistence type="predicted"/>
<dbReference type="STRING" id="431595.K3WIT9"/>
<dbReference type="eggNOG" id="KOG1154">
    <property type="taxonomic scope" value="Eukaryota"/>
</dbReference>
<evidence type="ECO:0000259" key="5">
    <source>
        <dbReference type="Pfam" id="PF00696"/>
    </source>
</evidence>
<dbReference type="InterPro" id="IPR001048">
    <property type="entry name" value="Asp/Glu/Uridylate_kinase"/>
</dbReference>
<dbReference type="InterPro" id="IPR001057">
    <property type="entry name" value="Glu/AcGlu_kinase"/>
</dbReference>
<protein>
    <recommendedName>
        <fullName evidence="5">Aspartate/glutamate/uridylate kinase domain-containing protein</fullName>
    </recommendedName>
</protein>
<dbReference type="InParanoid" id="K3WIT9"/>
<dbReference type="AlphaFoldDB" id="K3WIT9"/>
<organism evidence="6 7">
    <name type="scientific">Globisporangium ultimum (strain ATCC 200006 / CBS 805.95 / DAOM BR144)</name>
    <name type="common">Pythium ultimum</name>
    <dbReference type="NCBI Taxonomy" id="431595"/>
    <lineage>
        <taxon>Eukaryota</taxon>
        <taxon>Sar</taxon>
        <taxon>Stramenopiles</taxon>
        <taxon>Oomycota</taxon>
        <taxon>Peronosporomycetes</taxon>
        <taxon>Pythiales</taxon>
        <taxon>Pythiaceae</taxon>
        <taxon>Globisporangium</taxon>
    </lineage>
</organism>